<dbReference type="AlphaFoldDB" id="A0A836CLA1"/>
<name>A0A836CLA1_9STRA</name>
<gene>
    <name evidence="1" type="ORF">JKP88DRAFT_307229</name>
</gene>
<proteinExistence type="predicted"/>
<dbReference type="InterPro" id="IPR029055">
    <property type="entry name" value="Ntn_hydrolases_N"/>
</dbReference>
<sequence>MSISQLLNRDAQLPVFFQQQAQASLVLLVAGFEDHGPQLFCSDPSVMFTRNKAIGSGSVCTQTNLQGSFSEKFALLEAEALAVQTLKQRELHTLLEAELMAAQTLKQVMEEEISKDNMEVASATKRR</sequence>
<dbReference type="InterPro" id="IPR001353">
    <property type="entry name" value="Proteasome_sua/b"/>
</dbReference>
<organism evidence="1 2">
    <name type="scientific">Tribonema minus</name>
    <dbReference type="NCBI Taxonomy" id="303371"/>
    <lineage>
        <taxon>Eukaryota</taxon>
        <taxon>Sar</taxon>
        <taxon>Stramenopiles</taxon>
        <taxon>Ochrophyta</taxon>
        <taxon>PX clade</taxon>
        <taxon>Xanthophyceae</taxon>
        <taxon>Tribonematales</taxon>
        <taxon>Tribonemataceae</taxon>
        <taxon>Tribonema</taxon>
    </lineage>
</organism>
<dbReference type="Proteomes" id="UP000664859">
    <property type="component" value="Unassembled WGS sequence"/>
</dbReference>
<dbReference type="Pfam" id="PF00227">
    <property type="entry name" value="Proteasome"/>
    <property type="match status" value="1"/>
</dbReference>
<dbReference type="EMBL" id="JAFCMP010000089">
    <property type="protein sequence ID" value="KAG5187511.1"/>
    <property type="molecule type" value="Genomic_DNA"/>
</dbReference>
<comment type="caution">
    <text evidence="1">The sequence shown here is derived from an EMBL/GenBank/DDBJ whole genome shotgun (WGS) entry which is preliminary data.</text>
</comment>
<dbReference type="OrthoDB" id="431557at2759"/>
<keyword evidence="2" id="KW-1185">Reference proteome</keyword>
<protein>
    <submittedName>
        <fullName evidence="1">Uncharacterized protein</fullName>
    </submittedName>
</protein>
<dbReference type="SUPFAM" id="SSF56235">
    <property type="entry name" value="N-terminal nucleophile aminohydrolases (Ntn hydrolases)"/>
    <property type="match status" value="1"/>
</dbReference>
<dbReference type="GO" id="GO:0005839">
    <property type="term" value="C:proteasome core complex"/>
    <property type="evidence" value="ECO:0007669"/>
    <property type="project" value="InterPro"/>
</dbReference>
<evidence type="ECO:0000313" key="1">
    <source>
        <dbReference type="EMBL" id="KAG5187511.1"/>
    </source>
</evidence>
<accession>A0A836CLA1</accession>
<reference evidence="1" key="1">
    <citation type="submission" date="2021-02" db="EMBL/GenBank/DDBJ databases">
        <title>First Annotated Genome of the Yellow-green Alga Tribonema minus.</title>
        <authorList>
            <person name="Mahan K.M."/>
        </authorList>
    </citation>
    <scope>NUCLEOTIDE SEQUENCE</scope>
    <source>
        <strain evidence="1">UTEX B ZZ1240</strain>
    </source>
</reference>
<evidence type="ECO:0000313" key="2">
    <source>
        <dbReference type="Proteomes" id="UP000664859"/>
    </source>
</evidence>
<dbReference type="GO" id="GO:0051603">
    <property type="term" value="P:proteolysis involved in protein catabolic process"/>
    <property type="evidence" value="ECO:0007669"/>
    <property type="project" value="InterPro"/>
</dbReference>
<dbReference type="Gene3D" id="3.60.20.10">
    <property type="entry name" value="Glutamine Phosphoribosylpyrophosphate, subunit 1, domain 1"/>
    <property type="match status" value="1"/>
</dbReference>